<evidence type="ECO:0000256" key="1">
    <source>
        <dbReference type="SAM" id="MobiDB-lite"/>
    </source>
</evidence>
<gene>
    <name evidence="2" type="ORF">GA0070621_5710</name>
</gene>
<evidence type="ECO:0000313" key="3">
    <source>
        <dbReference type="Proteomes" id="UP000198765"/>
    </source>
</evidence>
<protein>
    <recommendedName>
        <fullName evidence="4">Hemerythrin HHE cation binding domain-containing protein</fullName>
    </recommendedName>
</protein>
<evidence type="ECO:0008006" key="4">
    <source>
        <dbReference type="Google" id="ProtNLM"/>
    </source>
</evidence>
<feature type="region of interest" description="Disordered" evidence="1">
    <location>
        <begin position="1"/>
        <end position="20"/>
    </location>
</feature>
<dbReference type="PATRIC" id="fig|299146.4.peg.5891"/>
<dbReference type="EMBL" id="LT594324">
    <property type="protein sequence ID" value="SBT54804.1"/>
    <property type="molecule type" value="Genomic_DNA"/>
</dbReference>
<name>A0A1A9AF56_9ACTN</name>
<reference evidence="2" key="1">
    <citation type="submission" date="2016-06" db="EMBL/GenBank/DDBJ databases">
        <authorList>
            <person name="Kjaerup R.B."/>
            <person name="Dalgaard T.S."/>
            <person name="Juul-Madsen H.R."/>
        </authorList>
    </citation>
    <scope>NUCLEOTIDE SEQUENCE [LARGE SCALE GENOMIC DNA]</scope>
    <source>
        <strain evidence="2">DSM 45248</strain>
    </source>
</reference>
<keyword evidence="3" id="KW-1185">Reference proteome</keyword>
<evidence type="ECO:0000313" key="2">
    <source>
        <dbReference type="EMBL" id="SBT54804.1"/>
    </source>
</evidence>
<proteinExistence type="predicted"/>
<sequence length="156" mass="16768">MVTGPIQQPSTVAATARPPAARQARPSFLGEVHALARALAAPAGEPRWRERLILHLGPVGQGFAEHVRVTEGPTGLYAALLHEAPRLDRGVRLLTGEHTAIVAAIAALQRVVALPAVPAEELRDRVGRLLEALDRHRQRGADLLWEAYQADLGGED</sequence>
<accession>A0A1A9AF56</accession>
<dbReference type="AlphaFoldDB" id="A0A1A9AF56"/>
<organism evidence="2 3">
    <name type="scientific">Micromonospora narathiwatensis</name>
    <dbReference type="NCBI Taxonomy" id="299146"/>
    <lineage>
        <taxon>Bacteria</taxon>
        <taxon>Bacillati</taxon>
        <taxon>Actinomycetota</taxon>
        <taxon>Actinomycetes</taxon>
        <taxon>Micromonosporales</taxon>
        <taxon>Micromonosporaceae</taxon>
        <taxon>Micromonospora</taxon>
    </lineage>
</organism>
<dbReference type="OrthoDB" id="263362at2"/>
<dbReference type="Proteomes" id="UP000198765">
    <property type="component" value="Chromosome I"/>
</dbReference>
<feature type="compositionally biased region" description="Polar residues" evidence="1">
    <location>
        <begin position="1"/>
        <end position="12"/>
    </location>
</feature>
<dbReference type="RefSeq" id="WP_091201427.1">
    <property type="nucleotide sequence ID" value="NZ_LT594324.1"/>
</dbReference>